<organism evidence="3 4">
    <name type="scientific">Rothia kristinae</name>
    <dbReference type="NCBI Taxonomy" id="37923"/>
    <lineage>
        <taxon>Bacteria</taxon>
        <taxon>Bacillati</taxon>
        <taxon>Actinomycetota</taxon>
        <taxon>Actinomycetes</taxon>
        <taxon>Micrococcales</taxon>
        <taxon>Micrococcaceae</taxon>
        <taxon>Rothia</taxon>
    </lineage>
</organism>
<sequence length="237" mass="25999">MDAMELSVLDEDRWGAGEHTGHWWAQARGIRERVLRLPFLRQLADGSLDPGAFAEYLQQDAFYLAEYSRALALLAAKAPSAAAGAFWAGSAHTAVEAEQALHGQLLSDPLLADLPRPQAPSPTTRGYMHSLVAACAVRPYAVGAAAVLPCFWIYAEVSLALSGGAQEVAEHPFRRWVAEYGDPEFAASARGAVAFVEEAARSASAEVREQMREAFLDACRWEELFWDAAHRREAWTR</sequence>
<dbReference type="InterPro" id="IPR050967">
    <property type="entry name" value="Thiamine_Salvage_TenA"/>
</dbReference>
<dbReference type="Proteomes" id="UP000595221">
    <property type="component" value="Chromosome"/>
</dbReference>
<dbReference type="InterPro" id="IPR016084">
    <property type="entry name" value="Haem_Oase-like_multi-hlx"/>
</dbReference>
<evidence type="ECO:0000259" key="2">
    <source>
        <dbReference type="Pfam" id="PF03070"/>
    </source>
</evidence>
<dbReference type="PANTHER" id="PTHR43198:SF2">
    <property type="entry name" value="SI:CH1073-67J19.1-RELATED"/>
    <property type="match status" value="1"/>
</dbReference>
<dbReference type="Pfam" id="PF03070">
    <property type="entry name" value="TENA_THI-4"/>
    <property type="match status" value="1"/>
</dbReference>
<evidence type="ECO:0000313" key="3">
    <source>
        <dbReference type="EMBL" id="QQC58514.1"/>
    </source>
</evidence>
<protein>
    <submittedName>
        <fullName evidence="3">TenA family protein</fullName>
    </submittedName>
</protein>
<dbReference type="EMBL" id="CP066078">
    <property type="protein sequence ID" value="QQC58514.1"/>
    <property type="molecule type" value="Genomic_DNA"/>
</dbReference>
<dbReference type="InterPro" id="IPR004305">
    <property type="entry name" value="Thiaminase-2/PQQC"/>
</dbReference>
<evidence type="ECO:0000313" key="4">
    <source>
        <dbReference type="Proteomes" id="UP000595221"/>
    </source>
</evidence>
<dbReference type="AlphaFoldDB" id="A0A7T4MS46"/>
<proteinExistence type="predicted"/>
<name>A0A7T4MS46_9MICC</name>
<dbReference type="CDD" id="cd19365">
    <property type="entry name" value="TenA_C-like"/>
    <property type="match status" value="1"/>
</dbReference>
<dbReference type="Gene3D" id="1.20.910.10">
    <property type="entry name" value="Heme oxygenase-like"/>
    <property type="match status" value="1"/>
</dbReference>
<evidence type="ECO:0000256" key="1">
    <source>
        <dbReference type="ARBA" id="ARBA00004948"/>
    </source>
</evidence>
<reference evidence="3 4" key="1">
    <citation type="submission" date="2020-12" db="EMBL/GenBank/DDBJ databases">
        <title>FDA dAtabase for Regulatory Grade micrObial Sequences (FDA-ARGOS): Supporting development and validation of Infectious Disease Dx tests.</title>
        <authorList>
            <person name="Sproer C."/>
            <person name="Gronow S."/>
            <person name="Severitt S."/>
            <person name="Schroder I."/>
            <person name="Tallon L."/>
            <person name="Sadzewicz L."/>
            <person name="Zhao X."/>
            <person name="Boylan J."/>
            <person name="Ott S."/>
            <person name="Bowen H."/>
            <person name="Vavikolanu K."/>
            <person name="Mehta A."/>
            <person name="Aluvathingal J."/>
            <person name="Nadendla S."/>
            <person name="Lowell S."/>
            <person name="Myers T."/>
            <person name="Yan Y."/>
            <person name="Sichtig H."/>
        </authorList>
    </citation>
    <scope>NUCLEOTIDE SEQUENCE [LARGE SCALE GENOMIC DNA]</scope>
    <source>
        <strain evidence="3 4">FDAARGOS_1001</strain>
    </source>
</reference>
<accession>A0A7T4MS46</accession>
<dbReference type="PANTHER" id="PTHR43198">
    <property type="entry name" value="BIFUNCTIONAL TH2 PROTEIN"/>
    <property type="match status" value="1"/>
</dbReference>
<feature type="domain" description="Thiaminase-2/PQQC" evidence="2">
    <location>
        <begin position="24"/>
        <end position="230"/>
    </location>
</feature>
<gene>
    <name evidence="3" type="ORF">I6H58_05700</name>
</gene>
<dbReference type="SUPFAM" id="SSF48613">
    <property type="entry name" value="Heme oxygenase-like"/>
    <property type="match status" value="1"/>
</dbReference>
<dbReference type="GO" id="GO:0005829">
    <property type="term" value="C:cytosol"/>
    <property type="evidence" value="ECO:0007669"/>
    <property type="project" value="TreeGrafter"/>
</dbReference>
<comment type="pathway">
    <text evidence="1">Cofactor biosynthesis; thiamine diphosphate biosynthesis.</text>
</comment>